<organism evidence="2 3">
    <name type="scientific">Deinococcus aquaticus</name>
    <dbReference type="NCBI Taxonomy" id="328692"/>
    <lineage>
        <taxon>Bacteria</taxon>
        <taxon>Thermotogati</taxon>
        <taxon>Deinococcota</taxon>
        <taxon>Deinococci</taxon>
        <taxon>Deinococcales</taxon>
        <taxon>Deinococcaceae</taxon>
        <taxon>Deinococcus</taxon>
    </lineage>
</organism>
<dbReference type="PROSITE" id="PS00018">
    <property type="entry name" value="EF_HAND_1"/>
    <property type="match status" value="1"/>
</dbReference>
<proteinExistence type="predicted"/>
<sequence>MRRTRLSALLVAALSAVFLAGPAGAASVKLRPQGEALTKAVQAALAAISTPELPVTLDTSGGPLLTLGGSGASAAPFNPDVAARLFVSGTDRRIEFNPRGPLSLQEAVQAELARELGLSAWTPAAARTGLSGADLNGDGQIDLTDLAILMNNYGKSGTTGDLNQDRRVDDADLRLFSQQYGKR</sequence>
<evidence type="ECO:0008006" key="4">
    <source>
        <dbReference type="Google" id="ProtNLM"/>
    </source>
</evidence>
<accession>A0ABY7UWN9</accession>
<dbReference type="Proteomes" id="UP001217044">
    <property type="component" value="Chromosome"/>
</dbReference>
<dbReference type="SUPFAM" id="SSF63446">
    <property type="entry name" value="Type I dockerin domain"/>
    <property type="match status" value="1"/>
</dbReference>
<evidence type="ECO:0000256" key="1">
    <source>
        <dbReference type="SAM" id="SignalP"/>
    </source>
</evidence>
<keyword evidence="1" id="KW-0732">Signal</keyword>
<gene>
    <name evidence="2" type="ORF">M8445_07990</name>
</gene>
<evidence type="ECO:0000313" key="3">
    <source>
        <dbReference type="Proteomes" id="UP001217044"/>
    </source>
</evidence>
<dbReference type="InterPro" id="IPR036439">
    <property type="entry name" value="Dockerin_dom_sf"/>
</dbReference>
<name>A0ABY7UWN9_9DEIO</name>
<dbReference type="RefSeq" id="WP_273987196.1">
    <property type="nucleotide sequence ID" value="NZ_BAABQT010000010.1"/>
</dbReference>
<feature type="chain" id="PRO_5046211868" description="EF-hand domain-containing protein" evidence="1">
    <location>
        <begin position="26"/>
        <end position="183"/>
    </location>
</feature>
<dbReference type="Gene3D" id="1.10.1330.10">
    <property type="entry name" value="Dockerin domain"/>
    <property type="match status" value="1"/>
</dbReference>
<dbReference type="InterPro" id="IPR018247">
    <property type="entry name" value="EF_Hand_1_Ca_BS"/>
</dbReference>
<reference evidence="2 3" key="1">
    <citation type="submission" date="2022-12" db="EMBL/GenBank/DDBJ databases">
        <title>Genome Sequence of Deinococcus aquaticus Type Strain PB314.</title>
        <authorList>
            <person name="Albert C."/>
            <person name="Hill J."/>
            <person name="Boren L."/>
            <person name="Scholz-Ng S."/>
            <person name="Fatema N."/>
            <person name="Grosso R."/>
            <person name="Soboslay E."/>
            <person name="Tuohy J."/>
        </authorList>
    </citation>
    <scope>NUCLEOTIDE SEQUENCE [LARGE SCALE GENOMIC DNA]</scope>
    <source>
        <strain evidence="2 3">PB-314</strain>
    </source>
</reference>
<keyword evidence="3" id="KW-1185">Reference proteome</keyword>
<dbReference type="CDD" id="cd14254">
    <property type="entry name" value="Dockerin_II"/>
    <property type="match status" value="1"/>
</dbReference>
<feature type="signal peptide" evidence="1">
    <location>
        <begin position="1"/>
        <end position="25"/>
    </location>
</feature>
<protein>
    <recommendedName>
        <fullName evidence="4">EF-hand domain-containing protein</fullName>
    </recommendedName>
</protein>
<dbReference type="EMBL" id="CP115165">
    <property type="protein sequence ID" value="WDA57317.1"/>
    <property type="molecule type" value="Genomic_DNA"/>
</dbReference>
<evidence type="ECO:0000313" key="2">
    <source>
        <dbReference type="EMBL" id="WDA57317.1"/>
    </source>
</evidence>